<accession>A0A3R9RJR9</accession>
<comment type="caution">
    <text evidence="1">The sequence shown here is derived from an EMBL/GenBank/DDBJ whole genome shotgun (WGS) entry which is preliminary data.</text>
</comment>
<sequence length="89" mass="10702">MNQKAIKYLLERFPQMLYMVEKDEDWTILKLNLGDIILSYADIEWLMNTPGMWEIEIFTENEELMCYIYLQEEEKENEGEEENTVGLQA</sequence>
<proteinExistence type="predicted"/>
<gene>
    <name evidence="1" type="ORF">D9Q81_00410</name>
</gene>
<name>A0A3R9RJR9_9CREN</name>
<reference evidence="1 2" key="1">
    <citation type="submission" date="2018-10" db="EMBL/GenBank/DDBJ databases">
        <title>Co-occurring genomic capacity for anaerobic methane metabolism and dissimilatory sulfite reduction discovered in the Korarchaeota.</title>
        <authorList>
            <person name="Mckay L.J."/>
            <person name="Dlakic M."/>
            <person name="Fields M.W."/>
            <person name="Delmont T.O."/>
            <person name="Eren A.M."/>
            <person name="Jay Z.J."/>
            <person name="Klingelsmith K.B."/>
            <person name="Rusch D.B."/>
            <person name="Inskeep W.P."/>
        </authorList>
    </citation>
    <scope>NUCLEOTIDE SEQUENCE [LARGE SCALE GENOMIC DNA]</scope>
    <source>
        <strain evidence="1 2">WS</strain>
    </source>
</reference>
<evidence type="ECO:0000313" key="2">
    <source>
        <dbReference type="Proteomes" id="UP000278149"/>
    </source>
</evidence>
<organism evidence="1 2">
    <name type="scientific">Candidatus Korarchaeum cryptofilum</name>
    <dbReference type="NCBI Taxonomy" id="498846"/>
    <lineage>
        <taxon>Archaea</taxon>
        <taxon>Thermoproteota</taxon>
        <taxon>Candidatus Korarchaeia</taxon>
        <taxon>Candidatus Korarchaeales</taxon>
        <taxon>Candidatus Korarchaeaceae</taxon>
        <taxon>Candidatus Korarchaeum</taxon>
    </lineage>
</organism>
<dbReference type="AlphaFoldDB" id="A0A3R9RJR9"/>
<evidence type="ECO:0000313" key="1">
    <source>
        <dbReference type="EMBL" id="RSN70775.1"/>
    </source>
</evidence>
<dbReference type="Proteomes" id="UP000278149">
    <property type="component" value="Unassembled WGS sequence"/>
</dbReference>
<protein>
    <submittedName>
        <fullName evidence="1">Uncharacterized protein</fullName>
    </submittedName>
</protein>
<dbReference type="RefSeq" id="WP_125740393.1">
    <property type="nucleotide sequence ID" value="NZ_RCOR01000003.1"/>
</dbReference>
<dbReference type="EMBL" id="RCOR01000003">
    <property type="protein sequence ID" value="RSN70775.1"/>
    <property type="molecule type" value="Genomic_DNA"/>
</dbReference>